<proteinExistence type="predicted"/>
<evidence type="ECO:0000313" key="1">
    <source>
        <dbReference type="EMBL" id="CAI8598116.1"/>
    </source>
</evidence>
<evidence type="ECO:0000313" key="2">
    <source>
        <dbReference type="Proteomes" id="UP001157006"/>
    </source>
</evidence>
<protein>
    <submittedName>
        <fullName evidence="1">Uncharacterized protein</fullName>
    </submittedName>
</protein>
<reference evidence="1 2" key="1">
    <citation type="submission" date="2023-01" db="EMBL/GenBank/DDBJ databases">
        <authorList>
            <person name="Kreplak J."/>
        </authorList>
    </citation>
    <scope>NUCLEOTIDE SEQUENCE [LARGE SCALE GENOMIC DNA]</scope>
</reference>
<dbReference type="AlphaFoldDB" id="A0AAV0ZJR0"/>
<organism evidence="1 2">
    <name type="scientific">Vicia faba</name>
    <name type="common">Broad bean</name>
    <name type="synonym">Faba vulgaris</name>
    <dbReference type="NCBI Taxonomy" id="3906"/>
    <lineage>
        <taxon>Eukaryota</taxon>
        <taxon>Viridiplantae</taxon>
        <taxon>Streptophyta</taxon>
        <taxon>Embryophyta</taxon>
        <taxon>Tracheophyta</taxon>
        <taxon>Spermatophyta</taxon>
        <taxon>Magnoliopsida</taxon>
        <taxon>eudicotyledons</taxon>
        <taxon>Gunneridae</taxon>
        <taxon>Pentapetalae</taxon>
        <taxon>rosids</taxon>
        <taxon>fabids</taxon>
        <taxon>Fabales</taxon>
        <taxon>Fabaceae</taxon>
        <taxon>Papilionoideae</taxon>
        <taxon>50 kb inversion clade</taxon>
        <taxon>NPAAA clade</taxon>
        <taxon>Hologalegina</taxon>
        <taxon>IRL clade</taxon>
        <taxon>Fabeae</taxon>
        <taxon>Vicia</taxon>
    </lineage>
</organism>
<keyword evidence="2" id="KW-1185">Reference proteome</keyword>
<sequence>MNNSAILKVSYYRIYKTPVTVNLQGTTPFPPIILNIHNASSKHPICAYPLTIEFQSTTSLTCKSMEKFWNPFLWNTGSHFLPLSGCFLLSLEAVDPCFFIFEREREIGERERRIRGGEMRG</sequence>
<gene>
    <name evidence="1" type="ORF">VFH_II113040</name>
</gene>
<name>A0AAV0ZJR0_VICFA</name>
<dbReference type="Proteomes" id="UP001157006">
    <property type="component" value="Chromosome 2"/>
</dbReference>
<dbReference type="EMBL" id="OX451737">
    <property type="protein sequence ID" value="CAI8598116.1"/>
    <property type="molecule type" value="Genomic_DNA"/>
</dbReference>
<accession>A0AAV0ZJR0</accession>